<reference evidence="1 2" key="1">
    <citation type="journal article" date="2022" name="Hortic Res">
        <title>A haplotype resolved chromosomal level avocado genome allows analysis of novel avocado genes.</title>
        <authorList>
            <person name="Nath O."/>
            <person name="Fletcher S.J."/>
            <person name="Hayward A."/>
            <person name="Shaw L.M."/>
            <person name="Masouleh A.K."/>
            <person name="Furtado A."/>
            <person name="Henry R.J."/>
            <person name="Mitter N."/>
        </authorList>
    </citation>
    <scope>NUCLEOTIDE SEQUENCE [LARGE SCALE GENOMIC DNA]</scope>
    <source>
        <strain evidence="2">cv. Hass</strain>
    </source>
</reference>
<name>A0ACC2M7C2_PERAE</name>
<evidence type="ECO:0000313" key="1">
    <source>
        <dbReference type="EMBL" id="KAJ8641241.1"/>
    </source>
</evidence>
<dbReference type="EMBL" id="CM056813">
    <property type="protein sequence ID" value="KAJ8641241.1"/>
    <property type="molecule type" value="Genomic_DNA"/>
</dbReference>
<evidence type="ECO:0000313" key="2">
    <source>
        <dbReference type="Proteomes" id="UP001234297"/>
    </source>
</evidence>
<gene>
    <name evidence="1" type="ORF">MRB53_017935</name>
</gene>
<accession>A0ACC2M7C2</accession>
<protein>
    <submittedName>
        <fullName evidence="1">Uncharacterized protein</fullName>
    </submittedName>
</protein>
<comment type="caution">
    <text evidence="1">The sequence shown here is derived from an EMBL/GenBank/DDBJ whole genome shotgun (WGS) entry which is preliminary data.</text>
</comment>
<sequence length="166" mass="17852">MINRKAPIKRPYSEAKGGASHTIAAAIPLHVITHGSSSGLWQNSGTIVIQEESSIEGSAVGEFVICKDGHCSEEKRKNNYLLIGAGRSRKLMTPAKATSESARNKGVEVEVTAKKNSRTVGSNGKNFDVESPKLEYQVSTAESYPDAIDIAGMDYSPAKRKPPIHN</sequence>
<proteinExistence type="predicted"/>
<organism evidence="1 2">
    <name type="scientific">Persea americana</name>
    <name type="common">Avocado</name>
    <dbReference type="NCBI Taxonomy" id="3435"/>
    <lineage>
        <taxon>Eukaryota</taxon>
        <taxon>Viridiplantae</taxon>
        <taxon>Streptophyta</taxon>
        <taxon>Embryophyta</taxon>
        <taxon>Tracheophyta</taxon>
        <taxon>Spermatophyta</taxon>
        <taxon>Magnoliopsida</taxon>
        <taxon>Magnoliidae</taxon>
        <taxon>Laurales</taxon>
        <taxon>Lauraceae</taxon>
        <taxon>Persea</taxon>
    </lineage>
</organism>
<dbReference type="Proteomes" id="UP001234297">
    <property type="component" value="Chromosome 5"/>
</dbReference>
<keyword evidence="2" id="KW-1185">Reference proteome</keyword>